<proteinExistence type="predicted"/>
<evidence type="ECO:0000313" key="1">
    <source>
        <dbReference type="EMBL" id="CDW28500.1"/>
    </source>
</evidence>
<dbReference type="EMBL" id="HACA01011139">
    <property type="protein sequence ID" value="CDW28500.1"/>
    <property type="molecule type" value="Transcribed_RNA"/>
</dbReference>
<name>A0A0K2TRS1_LEPSM</name>
<protein>
    <submittedName>
        <fullName evidence="1">Uncharacterized protein</fullName>
    </submittedName>
</protein>
<dbReference type="AlphaFoldDB" id="A0A0K2TRS1"/>
<accession>A0A0K2TRS1</accession>
<sequence>GWESCCAVLHVEPASALSLASTWVRWRSPRHPGCLTRYAIDLGEKSSSLKYPRQAVVGSRWRVGAVQ</sequence>
<feature type="non-terminal residue" evidence="1">
    <location>
        <position position="1"/>
    </location>
</feature>
<reference evidence="1" key="1">
    <citation type="submission" date="2014-05" db="EMBL/GenBank/DDBJ databases">
        <authorList>
            <person name="Chronopoulou M."/>
        </authorList>
    </citation>
    <scope>NUCLEOTIDE SEQUENCE</scope>
    <source>
        <tissue evidence="1">Whole organism</tissue>
    </source>
</reference>
<organism evidence="1">
    <name type="scientific">Lepeophtheirus salmonis</name>
    <name type="common">Salmon louse</name>
    <name type="synonym">Caligus salmonis</name>
    <dbReference type="NCBI Taxonomy" id="72036"/>
    <lineage>
        <taxon>Eukaryota</taxon>
        <taxon>Metazoa</taxon>
        <taxon>Ecdysozoa</taxon>
        <taxon>Arthropoda</taxon>
        <taxon>Crustacea</taxon>
        <taxon>Multicrustacea</taxon>
        <taxon>Hexanauplia</taxon>
        <taxon>Copepoda</taxon>
        <taxon>Siphonostomatoida</taxon>
        <taxon>Caligidae</taxon>
        <taxon>Lepeophtheirus</taxon>
    </lineage>
</organism>